<keyword evidence="3" id="KW-1185">Reference proteome</keyword>
<feature type="region of interest" description="Disordered" evidence="1">
    <location>
        <begin position="75"/>
        <end position="99"/>
    </location>
</feature>
<evidence type="ECO:0000313" key="2">
    <source>
        <dbReference type="EMBL" id="MCF4123350.1"/>
    </source>
</evidence>
<dbReference type="Proteomes" id="UP001165405">
    <property type="component" value="Unassembled WGS sequence"/>
</dbReference>
<organism evidence="2 3">
    <name type="scientific">Antribacter soli</name>
    <dbReference type="NCBI Taxonomy" id="2910976"/>
    <lineage>
        <taxon>Bacteria</taxon>
        <taxon>Bacillati</taxon>
        <taxon>Actinomycetota</taxon>
        <taxon>Actinomycetes</taxon>
        <taxon>Micrococcales</taxon>
        <taxon>Promicromonosporaceae</taxon>
        <taxon>Antribacter</taxon>
    </lineage>
</organism>
<reference evidence="2" key="1">
    <citation type="submission" date="2022-01" db="EMBL/GenBank/DDBJ databases">
        <title>Antribacter sp. nov., isolated from Guizhou of China.</title>
        <authorList>
            <person name="Chengliang C."/>
            <person name="Ya Z."/>
        </authorList>
    </citation>
    <scope>NUCLEOTIDE SEQUENCE</scope>
    <source>
        <strain evidence="2">KLBMP 9083</strain>
    </source>
</reference>
<comment type="caution">
    <text evidence="2">The sequence shown here is derived from an EMBL/GenBank/DDBJ whole genome shotgun (WGS) entry which is preliminary data.</text>
</comment>
<protein>
    <submittedName>
        <fullName evidence="2">Uncharacterized protein</fullName>
    </submittedName>
</protein>
<accession>A0AA41QIF9</accession>
<proteinExistence type="predicted"/>
<dbReference type="EMBL" id="JAKGSG010000059">
    <property type="protein sequence ID" value="MCF4123350.1"/>
    <property type="molecule type" value="Genomic_DNA"/>
</dbReference>
<dbReference type="RefSeq" id="WP_236091162.1">
    <property type="nucleotide sequence ID" value="NZ_JAKGSG010000059.1"/>
</dbReference>
<name>A0AA41QIF9_9MICO</name>
<evidence type="ECO:0000256" key="1">
    <source>
        <dbReference type="SAM" id="MobiDB-lite"/>
    </source>
</evidence>
<sequence length="99" mass="10496">MIPYDVAEPGDQPAGAIRLGLVFDEPLPGSPVQVALTSSGARMLAASPDLQLAWKVLWLTSDMWPRVAADLREGRGGLPQAARPATAEGQQSNAVQYLN</sequence>
<gene>
    <name evidence="2" type="ORF">L1785_20495</name>
</gene>
<dbReference type="AlphaFoldDB" id="A0AA41QIF9"/>
<feature type="compositionally biased region" description="Polar residues" evidence="1">
    <location>
        <begin position="88"/>
        <end position="99"/>
    </location>
</feature>
<evidence type="ECO:0000313" key="3">
    <source>
        <dbReference type="Proteomes" id="UP001165405"/>
    </source>
</evidence>